<organism evidence="1 2">
    <name type="scientific">Pseudonocardia xishanensis</name>
    <dbReference type="NCBI Taxonomy" id="630995"/>
    <lineage>
        <taxon>Bacteria</taxon>
        <taxon>Bacillati</taxon>
        <taxon>Actinomycetota</taxon>
        <taxon>Actinomycetes</taxon>
        <taxon>Pseudonocardiales</taxon>
        <taxon>Pseudonocardiaceae</taxon>
        <taxon>Pseudonocardia</taxon>
    </lineage>
</organism>
<protein>
    <recommendedName>
        <fullName evidence="3">Enoyl-ACP reductase-like protein</fullName>
    </recommendedName>
</protein>
<gene>
    <name evidence="1" type="ORF">GCM10023175_18790</name>
</gene>
<evidence type="ECO:0000313" key="2">
    <source>
        <dbReference type="Proteomes" id="UP001501598"/>
    </source>
</evidence>
<comment type="caution">
    <text evidence="1">The sequence shown here is derived from an EMBL/GenBank/DDBJ whole genome shotgun (WGS) entry which is preliminary data.</text>
</comment>
<keyword evidence="2" id="KW-1185">Reference proteome</keyword>
<dbReference type="InterPro" id="IPR036291">
    <property type="entry name" value="NAD(P)-bd_dom_sf"/>
</dbReference>
<sequence length="73" mass="7392">MIATPMITEPIAGGPPLAEFFSPEPYAVPRLGDPADVSALVLHLASADSAFVTGAEFVTDGGQLLGPALQPST</sequence>
<dbReference type="SUPFAM" id="SSF51735">
    <property type="entry name" value="NAD(P)-binding Rossmann-fold domains"/>
    <property type="match status" value="1"/>
</dbReference>
<proteinExistence type="predicted"/>
<reference evidence="2" key="1">
    <citation type="journal article" date="2019" name="Int. J. Syst. Evol. Microbiol.">
        <title>The Global Catalogue of Microorganisms (GCM) 10K type strain sequencing project: providing services to taxonomists for standard genome sequencing and annotation.</title>
        <authorList>
            <consortium name="The Broad Institute Genomics Platform"/>
            <consortium name="The Broad Institute Genome Sequencing Center for Infectious Disease"/>
            <person name="Wu L."/>
            <person name="Ma J."/>
        </authorList>
    </citation>
    <scope>NUCLEOTIDE SEQUENCE [LARGE SCALE GENOMIC DNA]</scope>
    <source>
        <strain evidence="2">JCM 17906</strain>
    </source>
</reference>
<dbReference type="Pfam" id="PF13561">
    <property type="entry name" value="adh_short_C2"/>
    <property type="match status" value="1"/>
</dbReference>
<dbReference type="Proteomes" id="UP001501598">
    <property type="component" value="Unassembled WGS sequence"/>
</dbReference>
<accession>A0ABP8RME8</accession>
<evidence type="ECO:0008006" key="3">
    <source>
        <dbReference type="Google" id="ProtNLM"/>
    </source>
</evidence>
<evidence type="ECO:0000313" key="1">
    <source>
        <dbReference type="EMBL" id="GAA4542854.1"/>
    </source>
</evidence>
<dbReference type="InterPro" id="IPR002347">
    <property type="entry name" value="SDR_fam"/>
</dbReference>
<dbReference type="RefSeq" id="WP_345414778.1">
    <property type="nucleotide sequence ID" value="NZ_BAABGT010000026.1"/>
</dbReference>
<dbReference type="EMBL" id="BAABGT010000026">
    <property type="protein sequence ID" value="GAA4542854.1"/>
    <property type="molecule type" value="Genomic_DNA"/>
</dbReference>
<name>A0ABP8RME8_9PSEU</name>
<dbReference type="Gene3D" id="3.40.50.720">
    <property type="entry name" value="NAD(P)-binding Rossmann-like Domain"/>
    <property type="match status" value="1"/>
</dbReference>